<dbReference type="InterPro" id="IPR000243">
    <property type="entry name" value="Pept_T1A_subB"/>
</dbReference>
<proteinExistence type="predicted"/>
<accession>A0A8D8RI72</accession>
<feature type="active site" description="Nucleophile" evidence="10">
    <location>
        <position position="17"/>
    </location>
</feature>
<name>A0A8D8RI72_9HEMI</name>
<evidence type="ECO:0000256" key="2">
    <source>
        <dbReference type="ARBA" id="ARBA00004123"/>
    </source>
</evidence>
<dbReference type="Gene3D" id="3.60.20.10">
    <property type="entry name" value="Glutamine Phosphoribosylpyrophosphate, subunit 1, domain 1"/>
    <property type="match status" value="1"/>
</dbReference>
<dbReference type="PROSITE" id="PS51476">
    <property type="entry name" value="PROTEASOME_BETA_2"/>
    <property type="match status" value="1"/>
</dbReference>
<dbReference type="AlphaFoldDB" id="A0A8D8RI72"/>
<dbReference type="PANTHER" id="PTHR32194:SF0">
    <property type="entry name" value="ATP-DEPENDENT PROTEASE SUBUNIT HSLV"/>
    <property type="match status" value="1"/>
</dbReference>
<dbReference type="GO" id="GO:0005737">
    <property type="term" value="C:cytoplasm"/>
    <property type="evidence" value="ECO:0007669"/>
    <property type="project" value="TreeGrafter"/>
</dbReference>
<dbReference type="PANTHER" id="PTHR32194">
    <property type="entry name" value="METALLOPROTEASE TLDD"/>
    <property type="match status" value="1"/>
</dbReference>
<dbReference type="EMBL" id="HBUF01163585">
    <property type="protein sequence ID" value="CAG6650716.1"/>
    <property type="molecule type" value="Transcribed_RNA"/>
</dbReference>
<evidence type="ECO:0000256" key="10">
    <source>
        <dbReference type="PIRSR" id="PIRSR600243-1"/>
    </source>
</evidence>
<reference evidence="11" key="1">
    <citation type="submission" date="2021-05" db="EMBL/GenBank/DDBJ databases">
        <authorList>
            <person name="Alioto T."/>
            <person name="Alioto T."/>
            <person name="Gomez Garrido J."/>
        </authorList>
    </citation>
    <scope>NUCLEOTIDE SEQUENCE</scope>
</reference>
<dbReference type="GO" id="GO:0005634">
    <property type="term" value="C:nucleus"/>
    <property type="evidence" value="ECO:0007669"/>
    <property type="project" value="UniProtKB-SubCell"/>
</dbReference>
<protein>
    <recommendedName>
        <fullName evidence="3">proteasome endopeptidase complex</fullName>
        <ecNumber evidence="3">3.4.25.1</ecNumber>
    </recommendedName>
</protein>
<evidence type="ECO:0000256" key="6">
    <source>
        <dbReference type="ARBA" id="ARBA00022698"/>
    </source>
</evidence>
<evidence type="ECO:0000256" key="4">
    <source>
        <dbReference type="ARBA" id="ARBA00022490"/>
    </source>
</evidence>
<dbReference type="PRINTS" id="PR00141">
    <property type="entry name" value="PROTEASOME"/>
</dbReference>
<evidence type="ECO:0000313" key="11">
    <source>
        <dbReference type="EMBL" id="CAG6650716.1"/>
    </source>
</evidence>
<keyword evidence="7" id="KW-0378">Hydrolase</keyword>
<dbReference type="GO" id="GO:0004298">
    <property type="term" value="F:threonine-type endopeptidase activity"/>
    <property type="evidence" value="ECO:0007669"/>
    <property type="project" value="UniProtKB-KW"/>
</dbReference>
<evidence type="ECO:0000256" key="5">
    <source>
        <dbReference type="ARBA" id="ARBA00022670"/>
    </source>
</evidence>
<evidence type="ECO:0000256" key="3">
    <source>
        <dbReference type="ARBA" id="ARBA00012039"/>
    </source>
</evidence>
<organism evidence="11">
    <name type="scientific">Cacopsylla melanoneura</name>
    <dbReference type="NCBI Taxonomy" id="428564"/>
    <lineage>
        <taxon>Eukaryota</taxon>
        <taxon>Metazoa</taxon>
        <taxon>Ecdysozoa</taxon>
        <taxon>Arthropoda</taxon>
        <taxon>Hexapoda</taxon>
        <taxon>Insecta</taxon>
        <taxon>Pterygota</taxon>
        <taxon>Neoptera</taxon>
        <taxon>Paraneoptera</taxon>
        <taxon>Hemiptera</taxon>
        <taxon>Sternorrhyncha</taxon>
        <taxon>Psylloidea</taxon>
        <taxon>Psyllidae</taxon>
        <taxon>Psyllinae</taxon>
        <taxon>Cacopsylla</taxon>
    </lineage>
</organism>
<evidence type="ECO:0000256" key="1">
    <source>
        <dbReference type="ARBA" id="ARBA00001198"/>
    </source>
</evidence>
<evidence type="ECO:0000256" key="9">
    <source>
        <dbReference type="ARBA" id="ARBA00026071"/>
    </source>
</evidence>
<evidence type="ECO:0000256" key="8">
    <source>
        <dbReference type="ARBA" id="ARBA00022942"/>
    </source>
</evidence>
<evidence type="ECO:0000256" key="7">
    <source>
        <dbReference type="ARBA" id="ARBA00022801"/>
    </source>
</evidence>
<comment type="subunit">
    <text evidence="9">The 26S proteasome consists of a 20S proteasome core and two 19S regulatory subunits. The 20S proteasome core is composed of 28 subunits that are arranged in four stacked rings, resulting in a barrel-shaped structure. The two end rings are each formed by seven alpha subunits, and the two central rings are each formed by seven beta subunits. The catalytic chamber with the active sites is on the inside of the barrel.</text>
</comment>
<dbReference type="SUPFAM" id="SSF56235">
    <property type="entry name" value="N-terminal nucleophile aminohydrolases (Ntn hydrolases)"/>
    <property type="match status" value="1"/>
</dbReference>
<comment type="subcellular location">
    <subcellularLocation>
        <location evidence="2">Nucleus</location>
    </subcellularLocation>
</comment>
<keyword evidence="5" id="KW-0645">Protease</keyword>
<keyword evidence="6" id="KW-0888">Threonine protease</keyword>
<dbReference type="EC" id="3.4.25.1" evidence="3"/>
<dbReference type="InterPro" id="IPR001353">
    <property type="entry name" value="Proteasome_sua/b"/>
</dbReference>
<dbReference type="InterPro" id="IPR023333">
    <property type="entry name" value="Proteasome_suB-type"/>
</dbReference>
<dbReference type="EMBL" id="HBUF01163584">
    <property type="protein sequence ID" value="CAG6650714.1"/>
    <property type="molecule type" value="Transcribed_RNA"/>
</dbReference>
<dbReference type="GO" id="GO:0019774">
    <property type="term" value="C:proteasome core complex, beta-subunit complex"/>
    <property type="evidence" value="ECO:0007669"/>
    <property type="project" value="UniProtKB-ARBA"/>
</dbReference>
<dbReference type="InterPro" id="IPR029055">
    <property type="entry name" value="Ntn_hydrolases_N"/>
</dbReference>
<keyword evidence="8 11" id="KW-0647">Proteasome</keyword>
<comment type="catalytic activity">
    <reaction evidence="1">
        <text>Cleavage of peptide bonds with very broad specificity.</text>
        <dbReference type="EC" id="3.4.25.1"/>
    </reaction>
</comment>
<dbReference type="GO" id="GO:0051603">
    <property type="term" value="P:proteolysis involved in protein catabolic process"/>
    <property type="evidence" value="ECO:0007669"/>
    <property type="project" value="InterPro"/>
</dbReference>
<keyword evidence="4" id="KW-0963">Cytoplasm</keyword>
<sequence length="220" mass="23798">MKPTTAAHLPQEVSCGTTTIACEFDRGVILAADSRTSLGTYVTNRDTDKLTRLTDNVYCACSGWAGDAQAVTDRVIYRLELDVADGYRQASDVPSVYRVAKVFQNILGERTGYFKASFIVAGWDVVKGSQIYALPSSGVLTSQSVACGGSGSAYILGYVENQWRCGMKQKECLAFVRTTLSLAMNRDYATGGYICVCVMELGKLVERIVLQPVSPNSALV</sequence>
<dbReference type="Pfam" id="PF00227">
    <property type="entry name" value="Proteasome"/>
    <property type="match status" value="1"/>
</dbReference>